<proteinExistence type="predicted"/>
<evidence type="ECO:0000313" key="4">
    <source>
        <dbReference type="Proteomes" id="UP000054477"/>
    </source>
</evidence>
<feature type="domain" description="DUF6589" evidence="2">
    <location>
        <begin position="1"/>
        <end position="82"/>
    </location>
</feature>
<organism evidence="3 4">
    <name type="scientific">Laccaria amethystina LaAM-08-1</name>
    <dbReference type="NCBI Taxonomy" id="1095629"/>
    <lineage>
        <taxon>Eukaryota</taxon>
        <taxon>Fungi</taxon>
        <taxon>Dikarya</taxon>
        <taxon>Basidiomycota</taxon>
        <taxon>Agaricomycotina</taxon>
        <taxon>Agaricomycetes</taxon>
        <taxon>Agaricomycetidae</taxon>
        <taxon>Agaricales</taxon>
        <taxon>Agaricineae</taxon>
        <taxon>Hydnangiaceae</taxon>
        <taxon>Laccaria</taxon>
    </lineage>
</organism>
<evidence type="ECO:0000313" key="3">
    <source>
        <dbReference type="EMBL" id="KIK03628.1"/>
    </source>
</evidence>
<dbReference type="OrthoDB" id="2496395at2759"/>
<sequence length="275" mass="30978">MLQLVHNLTKVWSSEVHYIVLNNWLINPTVHPNSWLEIDLMQEHLNYWIKVFYKAHGANATWEWLEWILPCVDGRHHAPVNLTNEMHTLMESLHKNKIYQIKKECTPNNNDGPIKDVITMGLESLSEGMKNPISEYNDAFTQLQTHYKMKPVILGSLAAAINTKISITDSNAGPIIFSQTPSSATGPNSGEMCNKAHNEVENAVGYLDDAESGLQDSQIMVMVSTAANMDLDMDEVKFKDEVMDEDSEDYPKFMKSDFPQGDSLKVQPSLPPASD</sequence>
<gene>
    <name evidence="3" type="ORF">K443DRAFT_131287</name>
</gene>
<feature type="region of interest" description="Disordered" evidence="1">
    <location>
        <begin position="240"/>
        <end position="275"/>
    </location>
</feature>
<dbReference type="Proteomes" id="UP000054477">
    <property type="component" value="Unassembled WGS sequence"/>
</dbReference>
<dbReference type="STRING" id="1095629.A0A0C9Y6F4"/>
<evidence type="ECO:0000256" key="1">
    <source>
        <dbReference type="SAM" id="MobiDB-lite"/>
    </source>
</evidence>
<name>A0A0C9Y6F4_9AGAR</name>
<dbReference type="AlphaFoldDB" id="A0A0C9Y6F4"/>
<accession>A0A0C9Y6F4</accession>
<reference evidence="3 4" key="1">
    <citation type="submission" date="2014-04" db="EMBL/GenBank/DDBJ databases">
        <authorList>
            <consortium name="DOE Joint Genome Institute"/>
            <person name="Kuo A."/>
            <person name="Kohler A."/>
            <person name="Nagy L.G."/>
            <person name="Floudas D."/>
            <person name="Copeland A."/>
            <person name="Barry K.W."/>
            <person name="Cichocki N."/>
            <person name="Veneault-Fourrey C."/>
            <person name="LaButti K."/>
            <person name="Lindquist E.A."/>
            <person name="Lipzen A."/>
            <person name="Lundell T."/>
            <person name="Morin E."/>
            <person name="Murat C."/>
            <person name="Sun H."/>
            <person name="Tunlid A."/>
            <person name="Henrissat B."/>
            <person name="Grigoriev I.V."/>
            <person name="Hibbett D.S."/>
            <person name="Martin F."/>
            <person name="Nordberg H.P."/>
            <person name="Cantor M.N."/>
            <person name="Hua S.X."/>
        </authorList>
    </citation>
    <scope>NUCLEOTIDE SEQUENCE [LARGE SCALE GENOMIC DNA]</scope>
    <source>
        <strain evidence="3 4">LaAM-08-1</strain>
    </source>
</reference>
<dbReference type="InterPro" id="IPR046496">
    <property type="entry name" value="DUF6589"/>
</dbReference>
<dbReference type="Pfam" id="PF20231">
    <property type="entry name" value="DUF6589"/>
    <property type="match status" value="1"/>
</dbReference>
<dbReference type="HOGENOM" id="CLU_067867_0_0_1"/>
<dbReference type="EMBL" id="KN838578">
    <property type="protein sequence ID" value="KIK03628.1"/>
    <property type="molecule type" value="Genomic_DNA"/>
</dbReference>
<protein>
    <recommendedName>
        <fullName evidence="2">DUF6589 domain-containing protein</fullName>
    </recommendedName>
</protein>
<reference evidence="4" key="2">
    <citation type="submission" date="2015-01" db="EMBL/GenBank/DDBJ databases">
        <title>Evolutionary Origins and Diversification of the Mycorrhizal Mutualists.</title>
        <authorList>
            <consortium name="DOE Joint Genome Institute"/>
            <consortium name="Mycorrhizal Genomics Consortium"/>
            <person name="Kohler A."/>
            <person name="Kuo A."/>
            <person name="Nagy L.G."/>
            <person name="Floudas D."/>
            <person name="Copeland A."/>
            <person name="Barry K.W."/>
            <person name="Cichocki N."/>
            <person name="Veneault-Fourrey C."/>
            <person name="LaButti K."/>
            <person name="Lindquist E.A."/>
            <person name="Lipzen A."/>
            <person name="Lundell T."/>
            <person name="Morin E."/>
            <person name="Murat C."/>
            <person name="Riley R."/>
            <person name="Ohm R."/>
            <person name="Sun H."/>
            <person name="Tunlid A."/>
            <person name="Henrissat B."/>
            <person name="Grigoriev I.V."/>
            <person name="Hibbett D.S."/>
            <person name="Martin F."/>
        </authorList>
    </citation>
    <scope>NUCLEOTIDE SEQUENCE [LARGE SCALE GENOMIC DNA]</scope>
    <source>
        <strain evidence="4">LaAM-08-1</strain>
    </source>
</reference>
<keyword evidence="4" id="KW-1185">Reference proteome</keyword>
<evidence type="ECO:0000259" key="2">
    <source>
        <dbReference type="Pfam" id="PF20231"/>
    </source>
</evidence>